<keyword evidence="1" id="KW-0813">Transport</keyword>
<evidence type="ECO:0000313" key="13">
    <source>
        <dbReference type="Proteomes" id="UP000563853"/>
    </source>
</evidence>
<dbReference type="PANTHER" id="PTHR34581:SF2">
    <property type="entry name" value="PTS SYSTEM N,N'-DIACETYLCHITOBIOSE-SPECIFIC EIIB COMPONENT"/>
    <property type="match status" value="1"/>
</dbReference>
<dbReference type="Proteomes" id="UP000494160">
    <property type="component" value="Unassembled WGS sequence"/>
</dbReference>
<gene>
    <name evidence="9" type="primary">celA_2</name>
    <name evidence="11" type="ORF">HF863_01735</name>
    <name evidence="12" type="ORF">N4562_00110</name>
    <name evidence="10" type="ORF">SN811_03760</name>
    <name evidence="9" type="ORF">SY111_20990</name>
</gene>
<evidence type="ECO:0000313" key="11">
    <source>
        <dbReference type="EMBL" id="NME41503.1"/>
    </source>
</evidence>
<evidence type="ECO:0000256" key="7">
    <source>
        <dbReference type="PROSITE-ProRule" id="PRU00423"/>
    </source>
</evidence>
<dbReference type="InterPro" id="IPR003501">
    <property type="entry name" value="PTS_EIIB_2/3"/>
</dbReference>
<dbReference type="CDD" id="cd05564">
    <property type="entry name" value="PTS_IIB_chitobiose_lichenan"/>
    <property type="match status" value="1"/>
</dbReference>
<dbReference type="GO" id="GO:0016301">
    <property type="term" value="F:kinase activity"/>
    <property type="evidence" value="ECO:0007669"/>
    <property type="project" value="UniProtKB-KW"/>
</dbReference>
<evidence type="ECO:0000313" key="12">
    <source>
        <dbReference type="EMBL" id="UXC63503.1"/>
    </source>
</evidence>
<dbReference type="EMBL" id="BLAP01000020">
    <property type="protein sequence ID" value="GET11876.1"/>
    <property type="molecule type" value="Genomic_DNA"/>
</dbReference>
<evidence type="ECO:0000313" key="9">
    <source>
        <dbReference type="EMBL" id="GET09475.1"/>
    </source>
</evidence>
<dbReference type="Gene3D" id="3.40.50.2300">
    <property type="match status" value="1"/>
</dbReference>
<dbReference type="Proteomes" id="UP000563853">
    <property type="component" value="Unassembled WGS sequence"/>
</dbReference>
<reference evidence="9" key="2">
    <citation type="submission" date="2019-10" db="EMBL/GenBank/DDBJ databases">
        <title>Lactobacillus agilis SY111 Whole Genome Sequencing Project.</title>
        <authorList>
            <person name="Suzuki S."/>
            <person name="Endo A."/>
            <person name="Maeno S."/>
            <person name="Shiwa Y."/>
            <person name="Matsutani M."/>
            <person name="Kajikawa A."/>
        </authorList>
    </citation>
    <scope>NUCLEOTIDE SEQUENCE</scope>
    <source>
        <strain evidence="9">SY111</strain>
    </source>
</reference>
<dbReference type="Proteomes" id="UP000494178">
    <property type="component" value="Unassembled WGS sequence"/>
</dbReference>
<evidence type="ECO:0000256" key="4">
    <source>
        <dbReference type="ARBA" id="ARBA00022679"/>
    </source>
</evidence>
<dbReference type="PANTHER" id="PTHR34581">
    <property type="entry name" value="PTS SYSTEM N,N'-DIACETYLCHITOBIOSE-SPECIFIC EIIB COMPONENT"/>
    <property type="match status" value="1"/>
</dbReference>
<dbReference type="EMBL" id="BLAN01000138">
    <property type="protein sequence ID" value="GET09475.1"/>
    <property type="molecule type" value="Genomic_DNA"/>
</dbReference>
<reference evidence="10" key="1">
    <citation type="submission" date="2019-10" db="EMBL/GenBank/DDBJ databases">
        <title>Lactobacillus agilis SN811 Whole Genome Sequencing Project.</title>
        <authorList>
            <person name="Suzuki S."/>
            <person name="Endo A."/>
            <person name="Maeno S."/>
            <person name="Shiwa Y."/>
            <person name="Matsutani M."/>
            <person name="Kajikawa A."/>
        </authorList>
    </citation>
    <scope>NUCLEOTIDE SEQUENCE</scope>
    <source>
        <strain evidence="10">SN811</strain>
    </source>
</reference>
<feature type="domain" description="PTS EIIB type-3" evidence="8">
    <location>
        <begin position="3"/>
        <end position="111"/>
    </location>
</feature>
<dbReference type="InterPro" id="IPR036095">
    <property type="entry name" value="PTS_EIIB-like_sf"/>
</dbReference>
<evidence type="ECO:0000259" key="8">
    <source>
        <dbReference type="PROSITE" id="PS51100"/>
    </source>
</evidence>
<dbReference type="SUPFAM" id="SSF52794">
    <property type="entry name" value="PTS system IIB component-like"/>
    <property type="match status" value="1"/>
</dbReference>
<accession>A0A6F9YGJ4</accession>
<keyword evidence="4" id="KW-0808">Transferase</keyword>
<dbReference type="Proteomes" id="UP001058429">
    <property type="component" value="Chromosome"/>
</dbReference>
<dbReference type="PROSITE" id="PS51100">
    <property type="entry name" value="PTS_EIIB_TYPE_3"/>
    <property type="match status" value="1"/>
</dbReference>
<reference evidence="11 13" key="3">
    <citation type="submission" date="2020-04" db="EMBL/GenBank/DDBJ databases">
        <authorList>
            <person name="Hitch T.C.A."/>
            <person name="Wylensek D."/>
            <person name="Clavel T."/>
        </authorList>
    </citation>
    <scope>NUCLEOTIDE SEQUENCE [LARGE SCALE GENOMIC DNA]</scope>
    <source>
        <strain evidence="11 13">WCA-389-WT-5H1</strain>
    </source>
</reference>
<reference evidence="12" key="4">
    <citation type="submission" date="2022-09" db="EMBL/GenBank/DDBJ databases">
        <title>Complete genome of Ligilactobacillus agilis AM_LB6, isolated from chicken feces.</title>
        <authorList>
            <person name="den Bakker H.C."/>
            <person name="Mann A."/>
        </authorList>
    </citation>
    <scope>NUCLEOTIDE SEQUENCE</scope>
    <source>
        <strain evidence="12">AM_LB6</strain>
    </source>
</reference>
<evidence type="ECO:0000256" key="6">
    <source>
        <dbReference type="ARBA" id="ARBA00022777"/>
    </source>
</evidence>
<keyword evidence="6" id="KW-0418">Kinase</keyword>
<dbReference type="EMBL" id="JABAFP010000004">
    <property type="protein sequence ID" value="NME41503.1"/>
    <property type="molecule type" value="Genomic_DNA"/>
</dbReference>
<dbReference type="GeneID" id="75136210"/>
<evidence type="ECO:0000256" key="3">
    <source>
        <dbReference type="ARBA" id="ARBA00022597"/>
    </source>
</evidence>
<evidence type="ECO:0000256" key="1">
    <source>
        <dbReference type="ARBA" id="ARBA00022448"/>
    </source>
</evidence>
<dbReference type="InterPro" id="IPR013012">
    <property type="entry name" value="PTS_EIIB_3"/>
</dbReference>
<evidence type="ECO:0000256" key="2">
    <source>
        <dbReference type="ARBA" id="ARBA00022553"/>
    </source>
</evidence>
<proteinExistence type="predicted"/>
<keyword evidence="3 11" id="KW-0762">Sugar transport</keyword>
<dbReference type="AlphaFoldDB" id="A0A6F9YGJ4"/>
<dbReference type="GO" id="GO:0008982">
    <property type="term" value="F:protein-N(PI)-phosphohistidine-sugar phosphotransferase activity"/>
    <property type="evidence" value="ECO:0007669"/>
    <property type="project" value="InterPro"/>
</dbReference>
<dbReference type="Pfam" id="PF02302">
    <property type="entry name" value="PTS_IIB"/>
    <property type="match status" value="1"/>
</dbReference>
<feature type="modified residue" description="Phosphocysteine; by EIIA" evidence="7">
    <location>
        <position position="10"/>
    </location>
</feature>
<protein>
    <submittedName>
        <fullName evidence="9">Cellobiose-specific PTS system IIB component</fullName>
    </submittedName>
    <submittedName>
        <fullName evidence="11">PTS sugar transporter subunit IIB</fullName>
    </submittedName>
</protein>
<keyword evidence="2" id="KW-0597">Phosphoprotein</keyword>
<dbReference type="GO" id="GO:0009401">
    <property type="term" value="P:phosphoenolpyruvate-dependent sugar phosphotransferase system"/>
    <property type="evidence" value="ECO:0007669"/>
    <property type="project" value="UniProtKB-KW"/>
</dbReference>
<dbReference type="RefSeq" id="WP_050611454.1">
    <property type="nucleotide sequence ID" value="NZ_BLAN01000138.1"/>
</dbReference>
<dbReference type="EMBL" id="CP104396">
    <property type="protein sequence ID" value="UXC63503.1"/>
    <property type="molecule type" value="Genomic_DNA"/>
</dbReference>
<organism evidence="9">
    <name type="scientific">Ligilactobacillus agilis</name>
    <dbReference type="NCBI Taxonomy" id="1601"/>
    <lineage>
        <taxon>Bacteria</taxon>
        <taxon>Bacillati</taxon>
        <taxon>Bacillota</taxon>
        <taxon>Bacilli</taxon>
        <taxon>Lactobacillales</taxon>
        <taxon>Lactobacillaceae</taxon>
        <taxon>Ligilactobacillus</taxon>
    </lineage>
</organism>
<evidence type="ECO:0000313" key="10">
    <source>
        <dbReference type="EMBL" id="GET11876.1"/>
    </source>
</evidence>
<keyword evidence="5" id="KW-0598">Phosphotransferase system</keyword>
<dbReference type="InterPro" id="IPR051819">
    <property type="entry name" value="PTS_sugar-specific_EIIB"/>
</dbReference>
<name>A0A6F9YGJ4_9LACO</name>
<sequence length="111" mass="12084">MAKETIMLNCAAGMSTSVLVKKMQDEAKAQGRDTEIFACSASEADQKLDTMKIDVVLLGPQVAYMRADFENKLKGRGEGGKDIPFDVIDMRAYGMMDGKTVLAQADKLMGK</sequence>
<evidence type="ECO:0000256" key="5">
    <source>
        <dbReference type="ARBA" id="ARBA00022683"/>
    </source>
</evidence>